<dbReference type="Pfam" id="PF02899">
    <property type="entry name" value="Phage_int_SAM_1"/>
    <property type="match status" value="1"/>
</dbReference>
<dbReference type="GO" id="GO:0051301">
    <property type="term" value="P:cell division"/>
    <property type="evidence" value="ECO:0007669"/>
    <property type="project" value="UniProtKB-KW"/>
</dbReference>
<protein>
    <recommendedName>
        <fullName evidence="9">Tyrosine recombinase XerC</fullName>
    </recommendedName>
</protein>
<dbReference type="InterPro" id="IPR023009">
    <property type="entry name" value="Tyrosine_recombinase_XerC/XerD"/>
</dbReference>
<dbReference type="PANTHER" id="PTHR30349">
    <property type="entry name" value="PHAGE INTEGRASE-RELATED"/>
    <property type="match status" value="1"/>
</dbReference>
<evidence type="ECO:0000256" key="5">
    <source>
        <dbReference type="ARBA" id="ARBA00022908"/>
    </source>
</evidence>
<evidence type="ECO:0000256" key="6">
    <source>
        <dbReference type="ARBA" id="ARBA00023125"/>
    </source>
</evidence>
<dbReference type="Proteomes" id="UP000422108">
    <property type="component" value="Chromosome"/>
</dbReference>
<keyword evidence="6 9" id="KW-0238">DNA-binding</keyword>
<keyword evidence="13" id="KW-1185">Reference proteome</keyword>
<feature type="active site" evidence="9">
    <location>
        <position position="183"/>
    </location>
</feature>
<feature type="active site" description="O-(3'-phospho-DNA)-tyrosine intermediate" evidence="9">
    <location>
        <position position="290"/>
    </location>
</feature>
<dbReference type="InterPro" id="IPR010998">
    <property type="entry name" value="Integrase_recombinase_N"/>
</dbReference>
<accession>A0A5K8A945</accession>
<keyword evidence="2 9" id="KW-0963">Cytoplasm</keyword>
<dbReference type="GO" id="GO:0009037">
    <property type="term" value="F:tyrosine-based site-specific recombinase activity"/>
    <property type="evidence" value="ECO:0007669"/>
    <property type="project" value="UniProtKB-UniRule"/>
</dbReference>
<evidence type="ECO:0000313" key="13">
    <source>
        <dbReference type="Proteomes" id="UP000422108"/>
    </source>
</evidence>
<organism evidence="12 13">
    <name type="scientific">Desulfosarcina ovata subsp. ovata</name>
    <dbReference type="NCBI Taxonomy" id="2752305"/>
    <lineage>
        <taxon>Bacteria</taxon>
        <taxon>Pseudomonadati</taxon>
        <taxon>Thermodesulfobacteriota</taxon>
        <taxon>Desulfobacteria</taxon>
        <taxon>Desulfobacterales</taxon>
        <taxon>Desulfosarcinaceae</taxon>
        <taxon>Desulfosarcina</taxon>
    </lineage>
</organism>
<keyword evidence="5 9" id="KW-0229">DNA integration</keyword>
<name>A0A5K8A945_9BACT</name>
<evidence type="ECO:0000256" key="8">
    <source>
        <dbReference type="ARBA" id="ARBA00023306"/>
    </source>
</evidence>
<dbReference type="GO" id="GO:0007059">
    <property type="term" value="P:chromosome segregation"/>
    <property type="evidence" value="ECO:0007669"/>
    <property type="project" value="UniProtKB-UniRule"/>
</dbReference>
<dbReference type="InterPro" id="IPR011010">
    <property type="entry name" value="DNA_brk_join_enz"/>
</dbReference>
<dbReference type="InterPro" id="IPR050090">
    <property type="entry name" value="Tyrosine_recombinase_XerCD"/>
</dbReference>
<feature type="active site" evidence="9">
    <location>
        <position position="281"/>
    </location>
</feature>
<keyword evidence="7 9" id="KW-0233">DNA recombination</keyword>
<dbReference type="PROSITE" id="PS51898">
    <property type="entry name" value="TYR_RECOMBINASE"/>
    <property type="match status" value="1"/>
</dbReference>
<dbReference type="Pfam" id="PF00589">
    <property type="entry name" value="Phage_integrase"/>
    <property type="match status" value="1"/>
</dbReference>
<reference evidence="12 13" key="1">
    <citation type="submission" date="2019-11" db="EMBL/GenBank/DDBJ databases">
        <title>Comparative genomics of hydrocarbon-degrading Desulfosarcina strains.</title>
        <authorList>
            <person name="Watanabe M."/>
            <person name="Kojima H."/>
            <person name="Fukui M."/>
        </authorList>
    </citation>
    <scope>NUCLEOTIDE SEQUENCE [LARGE SCALE GENOMIC DNA]</scope>
    <source>
        <strain evidence="13">oXyS1</strain>
    </source>
</reference>
<dbReference type="Gene3D" id="1.10.443.10">
    <property type="entry name" value="Intergrase catalytic core"/>
    <property type="match status" value="1"/>
</dbReference>
<evidence type="ECO:0000256" key="9">
    <source>
        <dbReference type="HAMAP-Rule" id="MF_01808"/>
    </source>
</evidence>
<feature type="active site" evidence="9">
    <location>
        <position position="258"/>
    </location>
</feature>
<dbReference type="NCBIfam" id="NF001399">
    <property type="entry name" value="PRK00283.1"/>
    <property type="match status" value="1"/>
</dbReference>
<feature type="domain" description="Tyr recombinase" evidence="10">
    <location>
        <begin position="119"/>
        <end position="303"/>
    </location>
</feature>
<dbReference type="RefSeq" id="WP_155310243.1">
    <property type="nucleotide sequence ID" value="NZ_AP021879.1"/>
</dbReference>
<evidence type="ECO:0000259" key="11">
    <source>
        <dbReference type="PROSITE" id="PS51900"/>
    </source>
</evidence>
<keyword evidence="4 9" id="KW-0159">Chromosome partition</keyword>
<evidence type="ECO:0000256" key="3">
    <source>
        <dbReference type="ARBA" id="ARBA00022618"/>
    </source>
</evidence>
<dbReference type="PANTHER" id="PTHR30349:SF77">
    <property type="entry name" value="TYROSINE RECOMBINASE XERC"/>
    <property type="match status" value="1"/>
</dbReference>
<dbReference type="GO" id="GO:0003677">
    <property type="term" value="F:DNA binding"/>
    <property type="evidence" value="ECO:0007669"/>
    <property type="project" value="UniProtKB-UniRule"/>
</dbReference>
<dbReference type="InterPro" id="IPR002104">
    <property type="entry name" value="Integrase_catalytic"/>
</dbReference>
<evidence type="ECO:0000256" key="4">
    <source>
        <dbReference type="ARBA" id="ARBA00022829"/>
    </source>
</evidence>
<sequence length="309" mass="34406">MSATLLKPQIDLFLESLASEKGYSAHTIRAYRQDLVEFAAYAARALPSVAEKGLETLTVGHIDALTIRGYLGFLHRRNEKSTIARKLSALRSFFRHLVRHRVADEDPTATLLTPKQSRPVPSYLSVDDMFRLLDQTADDTVLGLRNRALFETLYGSGIRVSELTGLNVFDVDAASGCVRVSGKGGRERIVPVGQKALDRIQAYRDRLYRRTGIDTASDGPLFLNKNKGRLSSRSVGRILETLIRRCSLAVPISPHGIRHSFATHMLDAGADLRTVQELLGHKSLSTTQKYTHVSIDRLMAAYDQAHPRR</sequence>
<comment type="subunit">
    <text evidence="9">Forms a cyclic heterotetrameric complex composed of two molecules of XerC and two molecules of XerD.</text>
</comment>
<evidence type="ECO:0000256" key="7">
    <source>
        <dbReference type="ARBA" id="ARBA00023172"/>
    </source>
</evidence>
<feature type="active site" evidence="9">
    <location>
        <position position="159"/>
    </location>
</feature>
<keyword evidence="3 9" id="KW-0132">Cell division</keyword>
<dbReference type="SUPFAM" id="SSF56349">
    <property type="entry name" value="DNA breaking-rejoining enzymes"/>
    <property type="match status" value="1"/>
</dbReference>
<dbReference type="InterPro" id="IPR044068">
    <property type="entry name" value="CB"/>
</dbReference>
<feature type="active site" evidence="9">
    <location>
        <position position="255"/>
    </location>
</feature>
<dbReference type="GO" id="GO:0005737">
    <property type="term" value="C:cytoplasm"/>
    <property type="evidence" value="ECO:0007669"/>
    <property type="project" value="UniProtKB-SubCell"/>
</dbReference>
<dbReference type="CDD" id="cd00798">
    <property type="entry name" value="INT_XerDC_C"/>
    <property type="match status" value="1"/>
</dbReference>
<dbReference type="InterPro" id="IPR013762">
    <property type="entry name" value="Integrase-like_cat_sf"/>
</dbReference>
<dbReference type="Gene3D" id="1.10.150.130">
    <property type="match status" value="1"/>
</dbReference>
<feature type="domain" description="Core-binding (CB)" evidence="11">
    <location>
        <begin position="4"/>
        <end position="98"/>
    </location>
</feature>
<comment type="subcellular location">
    <subcellularLocation>
        <location evidence="1 9">Cytoplasm</location>
    </subcellularLocation>
</comment>
<evidence type="ECO:0000313" key="12">
    <source>
        <dbReference type="EMBL" id="BBO89001.1"/>
    </source>
</evidence>
<evidence type="ECO:0000256" key="1">
    <source>
        <dbReference type="ARBA" id="ARBA00004496"/>
    </source>
</evidence>
<dbReference type="PROSITE" id="PS51900">
    <property type="entry name" value="CB"/>
    <property type="match status" value="1"/>
</dbReference>
<comment type="function">
    <text evidence="9">Site-specific tyrosine recombinase, which acts by catalyzing the cutting and rejoining of the recombining DNA molecules. The XerC-XerD complex is essential to convert dimers of the bacterial chromosome into monomers to permit their segregation at cell division. It also contributes to the segregational stability of plasmids.</text>
</comment>
<dbReference type="InterPro" id="IPR004107">
    <property type="entry name" value="Integrase_SAM-like_N"/>
</dbReference>
<dbReference type="AlphaFoldDB" id="A0A5K8A945"/>
<gene>
    <name evidence="12" type="primary">xerC_3</name>
    <name evidence="9" type="synonym">xerC</name>
    <name evidence="12" type="ORF">DSCOOX_21810</name>
</gene>
<keyword evidence="8 9" id="KW-0131">Cell cycle</keyword>
<comment type="similarity">
    <text evidence="9">Belongs to the 'phage' integrase family. XerC subfamily.</text>
</comment>
<evidence type="ECO:0000256" key="2">
    <source>
        <dbReference type="ARBA" id="ARBA00022490"/>
    </source>
</evidence>
<dbReference type="HAMAP" id="MF_01808">
    <property type="entry name" value="Recomb_XerC_XerD"/>
    <property type="match status" value="1"/>
</dbReference>
<dbReference type="GO" id="GO:0006313">
    <property type="term" value="P:DNA transposition"/>
    <property type="evidence" value="ECO:0007669"/>
    <property type="project" value="UniProtKB-UniRule"/>
</dbReference>
<dbReference type="EMBL" id="AP021879">
    <property type="protein sequence ID" value="BBO89001.1"/>
    <property type="molecule type" value="Genomic_DNA"/>
</dbReference>
<proteinExistence type="inferred from homology"/>
<evidence type="ECO:0000259" key="10">
    <source>
        <dbReference type="PROSITE" id="PS51898"/>
    </source>
</evidence>